<sequence length="62" mass="7252">MPQASDEPREEWTDSTALAWLAGNFRWPGGMLRVRPGYTPTEKDMRAVTYMVTEWDFAWEGR</sequence>
<accession>A0A6P2GVU6</accession>
<organism evidence="1 2">
    <name type="scientific">Burkholderia lata (strain ATCC 17760 / DSM 23089 / LMG 22485 / NCIMB 9086 / R18194 / 383)</name>
    <dbReference type="NCBI Taxonomy" id="482957"/>
    <lineage>
        <taxon>Bacteria</taxon>
        <taxon>Pseudomonadati</taxon>
        <taxon>Pseudomonadota</taxon>
        <taxon>Betaproteobacteria</taxon>
        <taxon>Burkholderiales</taxon>
        <taxon>Burkholderiaceae</taxon>
        <taxon>Burkholderia</taxon>
        <taxon>Burkholderia cepacia complex</taxon>
    </lineage>
</organism>
<protein>
    <submittedName>
        <fullName evidence="1">Uncharacterized protein</fullName>
    </submittedName>
</protein>
<evidence type="ECO:0000313" key="1">
    <source>
        <dbReference type="EMBL" id="VWB08591.1"/>
    </source>
</evidence>
<proteinExistence type="predicted"/>
<evidence type="ECO:0000313" key="2">
    <source>
        <dbReference type="Proteomes" id="UP000494170"/>
    </source>
</evidence>
<reference evidence="1 2" key="1">
    <citation type="submission" date="2019-09" db="EMBL/GenBank/DDBJ databases">
        <authorList>
            <person name="Depoorter E."/>
        </authorList>
    </citation>
    <scope>NUCLEOTIDE SEQUENCE [LARGE SCALE GENOMIC DNA]</scope>
    <source>
        <strain evidence="1">LMG 6863</strain>
    </source>
</reference>
<dbReference type="InterPro" id="IPR057117">
    <property type="entry name" value="Pam3_gp59"/>
</dbReference>
<dbReference type="EMBL" id="CABVPY010000001">
    <property type="protein sequence ID" value="VWB08591.1"/>
    <property type="molecule type" value="Genomic_DNA"/>
</dbReference>
<dbReference type="AlphaFoldDB" id="A0A6P2GVU6"/>
<gene>
    <name evidence="1" type="ORF">BLA6863_00225</name>
</gene>
<dbReference type="Pfam" id="PF23986">
    <property type="entry name" value="Pam3_gp59"/>
    <property type="match status" value="1"/>
</dbReference>
<dbReference type="Proteomes" id="UP000494170">
    <property type="component" value="Unassembled WGS sequence"/>
</dbReference>
<name>A0A6P2GVU6_BURL3</name>